<dbReference type="PANTHER" id="PTHR24305:SF166">
    <property type="entry name" value="CYTOCHROME P450 12A4, MITOCHONDRIAL-RELATED"/>
    <property type="match status" value="1"/>
</dbReference>
<protein>
    <submittedName>
        <fullName evidence="6">Cytochrome P450</fullName>
    </submittedName>
</protein>
<keyword evidence="5" id="KW-0503">Monooxygenase</keyword>
<dbReference type="PANTHER" id="PTHR24305">
    <property type="entry name" value="CYTOCHROME P450"/>
    <property type="match status" value="1"/>
</dbReference>
<evidence type="ECO:0000256" key="4">
    <source>
        <dbReference type="ARBA" id="ARBA00023004"/>
    </source>
</evidence>
<keyword evidence="7" id="KW-1185">Reference proteome</keyword>
<dbReference type="PROSITE" id="PS00086">
    <property type="entry name" value="CYTOCHROME_P450"/>
    <property type="match status" value="1"/>
</dbReference>
<dbReference type="Pfam" id="PF00067">
    <property type="entry name" value="p450"/>
    <property type="match status" value="1"/>
</dbReference>
<dbReference type="EMBL" id="CP099837">
    <property type="protein sequence ID" value="USY22319.1"/>
    <property type="molecule type" value="Genomic_DNA"/>
</dbReference>
<dbReference type="PRINTS" id="PR00385">
    <property type="entry name" value="P450"/>
</dbReference>
<keyword evidence="4 5" id="KW-0408">Iron</keyword>
<sequence length="465" mass="50993">MAPTTTRLRVPTDPITRLRSRLGQIGDLKDFSTDPYSAMDRLHDRNGPVSWVGTGPIRFALLLGPEANEFVLGNTDLFSWSRAFEGLVPLAGPGALLVNDGERHRRLRSLVQPAFTARAVHAHVATVRAHVDRVVDTWERADVVEVSGAFRTALRRATIQSLFGSRAVADDAPLQARLQTVHEAIDTSSLVRRVQSLGLPSWKRALAARAHVQSWVAGEIARYREAGGDPEHHVLGTLLRSRDADGAGLTEDELSDQLISLLEAGAETTSSAFVWTLYEALADRRVWEALAEEVREHAPAGEELGAEHVERMDLLDRAVRETLRLRPATVVASRMTATPFRFGGHDFGPGSKIVFSPYHTHRLASVWADPLRFDPGRWDPSGDGYRKPRPHEYLPFGGGPHRCVGAAFATLAVKTAIAQVVRRADLWLARKGAHPSGLIGMRPKEGLTVLVTGTHEANKDEEATV</sequence>
<evidence type="ECO:0000256" key="2">
    <source>
        <dbReference type="ARBA" id="ARBA00010617"/>
    </source>
</evidence>
<proteinExistence type="inferred from homology"/>
<dbReference type="RefSeq" id="WP_254421104.1">
    <property type="nucleotide sequence ID" value="NZ_BAAAJB010000046.1"/>
</dbReference>
<dbReference type="InterPro" id="IPR001128">
    <property type="entry name" value="Cyt_P450"/>
</dbReference>
<keyword evidence="5" id="KW-0349">Heme</keyword>
<gene>
    <name evidence="6" type="ORF">NE857_12335</name>
</gene>
<organism evidence="6 7">
    <name type="scientific">Nocardiopsis exhalans</name>
    <dbReference type="NCBI Taxonomy" id="163604"/>
    <lineage>
        <taxon>Bacteria</taxon>
        <taxon>Bacillati</taxon>
        <taxon>Actinomycetota</taxon>
        <taxon>Actinomycetes</taxon>
        <taxon>Streptosporangiales</taxon>
        <taxon>Nocardiopsidaceae</taxon>
        <taxon>Nocardiopsis</taxon>
    </lineage>
</organism>
<accession>A0ABY5DDB3</accession>
<dbReference type="InterPro" id="IPR002403">
    <property type="entry name" value="Cyt_P450_E_grp-IV"/>
</dbReference>
<dbReference type="SUPFAM" id="SSF48264">
    <property type="entry name" value="Cytochrome P450"/>
    <property type="match status" value="1"/>
</dbReference>
<dbReference type="Gene3D" id="1.10.630.10">
    <property type="entry name" value="Cytochrome P450"/>
    <property type="match status" value="1"/>
</dbReference>
<comment type="cofactor">
    <cofactor evidence="1">
        <name>heme</name>
        <dbReference type="ChEBI" id="CHEBI:30413"/>
    </cofactor>
</comment>
<evidence type="ECO:0000256" key="3">
    <source>
        <dbReference type="ARBA" id="ARBA00022723"/>
    </source>
</evidence>
<evidence type="ECO:0000256" key="1">
    <source>
        <dbReference type="ARBA" id="ARBA00001971"/>
    </source>
</evidence>
<dbReference type="InterPro" id="IPR017972">
    <property type="entry name" value="Cyt_P450_CS"/>
</dbReference>
<dbReference type="InterPro" id="IPR036396">
    <property type="entry name" value="Cyt_P450_sf"/>
</dbReference>
<dbReference type="InterPro" id="IPR050121">
    <property type="entry name" value="Cytochrome_P450_monoxygenase"/>
</dbReference>
<comment type="similarity">
    <text evidence="2 5">Belongs to the cytochrome P450 family.</text>
</comment>
<evidence type="ECO:0000313" key="7">
    <source>
        <dbReference type="Proteomes" id="UP001055940"/>
    </source>
</evidence>
<dbReference type="PRINTS" id="PR00465">
    <property type="entry name" value="EP450IV"/>
</dbReference>
<reference evidence="6" key="1">
    <citation type="submission" date="2022-06" db="EMBL/GenBank/DDBJ databases">
        <authorList>
            <person name="Ping M."/>
        </authorList>
    </citation>
    <scope>NUCLEOTIDE SEQUENCE</scope>
    <source>
        <strain evidence="6">JCM11759T</strain>
    </source>
</reference>
<evidence type="ECO:0000256" key="5">
    <source>
        <dbReference type="RuleBase" id="RU000461"/>
    </source>
</evidence>
<keyword evidence="5" id="KW-0560">Oxidoreductase</keyword>
<keyword evidence="3 5" id="KW-0479">Metal-binding</keyword>
<name>A0ABY5DDB3_9ACTN</name>
<dbReference type="Proteomes" id="UP001055940">
    <property type="component" value="Chromosome"/>
</dbReference>
<evidence type="ECO:0000313" key="6">
    <source>
        <dbReference type="EMBL" id="USY22319.1"/>
    </source>
</evidence>